<dbReference type="PANTHER" id="PTHR35602:SF3">
    <property type="entry name" value="ESTERASE YQIA"/>
    <property type="match status" value="1"/>
</dbReference>
<proteinExistence type="predicted"/>
<dbReference type="EMBL" id="BAAAEW010000047">
    <property type="protein sequence ID" value="GAA0767780.1"/>
    <property type="molecule type" value="Genomic_DNA"/>
</dbReference>
<dbReference type="Pfam" id="PF05728">
    <property type="entry name" value="UPF0227"/>
    <property type="match status" value="1"/>
</dbReference>
<dbReference type="InterPro" id="IPR008886">
    <property type="entry name" value="UPF0227/Esterase_YqiA"/>
</dbReference>
<dbReference type="PANTHER" id="PTHR35602">
    <property type="entry name" value="ESTERASE YQIA-RELATED"/>
    <property type="match status" value="1"/>
</dbReference>
<evidence type="ECO:0000313" key="1">
    <source>
        <dbReference type="EMBL" id="GAA0767780.1"/>
    </source>
</evidence>
<keyword evidence="2" id="KW-1185">Reference proteome</keyword>
<protein>
    <submittedName>
        <fullName evidence="1">Alpha/beta fold hydrolase</fullName>
    </submittedName>
</protein>
<dbReference type="InterPro" id="IPR029058">
    <property type="entry name" value="AB_hydrolase_fold"/>
</dbReference>
<accession>A0ABN1KID6</accession>
<gene>
    <name evidence="1" type="ORF">GCM10009107_57020</name>
</gene>
<keyword evidence="1" id="KW-0378">Hydrolase</keyword>
<dbReference type="SUPFAM" id="SSF53474">
    <property type="entry name" value="alpha/beta-Hydrolases"/>
    <property type="match status" value="1"/>
</dbReference>
<name>A0ABN1KID6_9BURK</name>
<organism evidence="1 2">
    <name type="scientific">Ideonella azotifigens</name>
    <dbReference type="NCBI Taxonomy" id="513160"/>
    <lineage>
        <taxon>Bacteria</taxon>
        <taxon>Pseudomonadati</taxon>
        <taxon>Pseudomonadota</taxon>
        <taxon>Betaproteobacteria</taxon>
        <taxon>Burkholderiales</taxon>
        <taxon>Sphaerotilaceae</taxon>
        <taxon>Ideonella</taxon>
    </lineage>
</organism>
<sequence>MPRAATYTGVMPAPPSHLLYLHGFRSSPQSMKAQVVGRWLAEHRPELQFWCPQLPPSPAEAIALALQGVADWPKARMAIIGSSLGGFYASVLAERLGCPAVLLNPAVNPARDLAKHIGEQSTWQTPEQRFYFRAEFIPELEAMKPVSLTRPERYAAVIAKGDEVLDWQEMSARHTGASTLLLEGSDHALSEFAGPLAFVLDFLGLSDAPAARPMPSATIRR</sequence>
<dbReference type="GO" id="GO:0016787">
    <property type="term" value="F:hydrolase activity"/>
    <property type="evidence" value="ECO:0007669"/>
    <property type="project" value="UniProtKB-KW"/>
</dbReference>
<reference evidence="1 2" key="1">
    <citation type="journal article" date="2019" name="Int. J. Syst. Evol. Microbiol.">
        <title>The Global Catalogue of Microorganisms (GCM) 10K type strain sequencing project: providing services to taxonomists for standard genome sequencing and annotation.</title>
        <authorList>
            <consortium name="The Broad Institute Genomics Platform"/>
            <consortium name="The Broad Institute Genome Sequencing Center for Infectious Disease"/>
            <person name="Wu L."/>
            <person name="Ma J."/>
        </authorList>
    </citation>
    <scope>NUCLEOTIDE SEQUENCE [LARGE SCALE GENOMIC DNA]</scope>
    <source>
        <strain evidence="1 2">JCM 15503</strain>
    </source>
</reference>
<dbReference type="Gene3D" id="3.40.50.1820">
    <property type="entry name" value="alpha/beta hydrolase"/>
    <property type="match status" value="1"/>
</dbReference>
<evidence type="ECO:0000313" key="2">
    <source>
        <dbReference type="Proteomes" id="UP001500279"/>
    </source>
</evidence>
<comment type="caution">
    <text evidence="1">The sequence shown here is derived from an EMBL/GenBank/DDBJ whole genome shotgun (WGS) entry which is preliminary data.</text>
</comment>
<dbReference type="Proteomes" id="UP001500279">
    <property type="component" value="Unassembled WGS sequence"/>
</dbReference>